<keyword evidence="6" id="KW-0663">Pyridoxal phosphate</keyword>
<dbReference type="InterPro" id="IPR015424">
    <property type="entry name" value="PyrdxlP-dep_Trfase"/>
</dbReference>
<evidence type="ECO:0000256" key="6">
    <source>
        <dbReference type="ARBA" id="ARBA00022898"/>
    </source>
</evidence>
<dbReference type="EC" id="2.6.1.-" evidence="8"/>
<dbReference type="PROSITE" id="PS00105">
    <property type="entry name" value="AA_TRANSFER_CLASS_1"/>
    <property type="match status" value="1"/>
</dbReference>
<evidence type="ECO:0000256" key="4">
    <source>
        <dbReference type="ARBA" id="ARBA00022576"/>
    </source>
</evidence>
<proteinExistence type="inferred from homology"/>
<dbReference type="Pfam" id="PF00155">
    <property type="entry name" value="Aminotran_1_2"/>
    <property type="match status" value="1"/>
</dbReference>
<dbReference type="InterPro" id="IPR050596">
    <property type="entry name" value="AspAT/PAT-like"/>
</dbReference>
<dbReference type="Proteomes" id="UP000708298">
    <property type="component" value="Unassembled WGS sequence"/>
</dbReference>
<evidence type="ECO:0000256" key="8">
    <source>
        <dbReference type="RuleBase" id="RU000481"/>
    </source>
</evidence>
<dbReference type="SUPFAM" id="SSF53383">
    <property type="entry name" value="PLP-dependent transferases"/>
    <property type="match status" value="1"/>
</dbReference>
<dbReference type="PANTHER" id="PTHR46383:SF1">
    <property type="entry name" value="ASPARTATE AMINOTRANSFERASE"/>
    <property type="match status" value="1"/>
</dbReference>
<gene>
    <name evidence="10" type="ORF">ASILVAE211_03410</name>
</gene>
<sequence>MPALSQRLGRAETAAAVVMSTRAREMRAAGHNVISLAIGEPDFATPDVAIEAAAKAARDGLTKYPPVDGLPLLKQAIQRKFARDQKIDFALNEIMVSNGGKQAIFNAFAATLDEGDEVVIPSPYWSSYALTAQFLGGVAVPVSCPENNGFRLRPEDLDAAITPRTKWVVLNAPNNPTGAAYSAEQLRDLAQVLDRHPHVWIFSDEIYEHLRYDGLGSISIAAVAPQLRDRTLVMSGVSKTYAMTGWRIGFSGAPATLTRAMTVVQSHATAGISTVGQAAAAAVLDAPQDMVGEMVAAYHRRRDMVVAMLRRAPGLTCAVPEGAFYVFPSVAGCIGRTSAGGRPIATDKDFAFALLEEQHVALVHGAAFGMSPHVRISYATDDASLEEACNRIIRFCEGLSAG</sequence>
<dbReference type="InterPro" id="IPR004839">
    <property type="entry name" value="Aminotransferase_I/II_large"/>
</dbReference>
<keyword evidence="5 8" id="KW-0808">Transferase</keyword>
<accession>A0A964DXZ1</accession>
<protein>
    <recommendedName>
        <fullName evidence="8">Aminotransferase</fullName>
        <ecNumber evidence="8">2.6.1.-</ecNumber>
    </recommendedName>
</protein>
<evidence type="ECO:0000313" key="10">
    <source>
        <dbReference type="EMBL" id="MCB8874218.1"/>
    </source>
</evidence>
<evidence type="ECO:0000313" key="11">
    <source>
        <dbReference type="Proteomes" id="UP000708298"/>
    </source>
</evidence>
<dbReference type="GO" id="GO:0006520">
    <property type="term" value="P:amino acid metabolic process"/>
    <property type="evidence" value="ECO:0007669"/>
    <property type="project" value="InterPro"/>
</dbReference>
<dbReference type="EMBL" id="JAESVB010000001">
    <property type="protein sequence ID" value="MCB8874218.1"/>
    <property type="molecule type" value="Genomic_DNA"/>
</dbReference>
<evidence type="ECO:0000256" key="3">
    <source>
        <dbReference type="ARBA" id="ARBA00011738"/>
    </source>
</evidence>
<reference evidence="10" key="1">
    <citation type="journal article" date="2021" name="Microorganisms">
        <title>Acidisoma silvae sp. nov. and Acidisomacellulosilytica sp. nov., Two Acidophilic Bacteria Isolated from Decaying Wood, Hydrolyzing Cellulose and Producing Poly-3-hydroxybutyrate.</title>
        <authorList>
            <person name="Mieszkin S."/>
            <person name="Pouder E."/>
            <person name="Uroz S."/>
            <person name="Simon-Colin C."/>
            <person name="Alain K."/>
        </authorList>
    </citation>
    <scope>NUCLEOTIDE SEQUENCE</scope>
    <source>
        <strain evidence="10">HW T2.11</strain>
    </source>
</reference>
<comment type="similarity">
    <text evidence="2 8">Belongs to the class-I pyridoxal-phosphate-dependent aminotransferase family.</text>
</comment>
<reference evidence="10" key="2">
    <citation type="submission" date="2021-01" db="EMBL/GenBank/DDBJ databases">
        <authorList>
            <person name="Mieszkin S."/>
            <person name="Pouder E."/>
            <person name="Alain K."/>
        </authorList>
    </citation>
    <scope>NUCLEOTIDE SEQUENCE</scope>
    <source>
        <strain evidence="10">HW T2.11</strain>
    </source>
</reference>
<dbReference type="GO" id="GO:0004069">
    <property type="term" value="F:L-aspartate:2-oxoglutarate aminotransferase activity"/>
    <property type="evidence" value="ECO:0007669"/>
    <property type="project" value="UniProtKB-EC"/>
</dbReference>
<evidence type="ECO:0000256" key="1">
    <source>
        <dbReference type="ARBA" id="ARBA00001933"/>
    </source>
</evidence>
<dbReference type="Gene3D" id="3.40.640.10">
    <property type="entry name" value="Type I PLP-dependent aspartate aminotransferase-like (Major domain)"/>
    <property type="match status" value="1"/>
</dbReference>
<evidence type="ECO:0000256" key="2">
    <source>
        <dbReference type="ARBA" id="ARBA00007441"/>
    </source>
</evidence>
<comment type="caution">
    <text evidence="10">The sequence shown here is derived from an EMBL/GenBank/DDBJ whole genome shotgun (WGS) entry which is preliminary data.</text>
</comment>
<dbReference type="InterPro" id="IPR015421">
    <property type="entry name" value="PyrdxlP-dep_Trfase_major"/>
</dbReference>
<comment type="subunit">
    <text evidence="3">Homodimer.</text>
</comment>
<dbReference type="RefSeq" id="WP_227319866.1">
    <property type="nucleotide sequence ID" value="NZ_JAESVB010000001.1"/>
</dbReference>
<feature type="domain" description="Aminotransferase class I/classII large" evidence="9">
    <location>
        <begin position="32"/>
        <end position="392"/>
    </location>
</feature>
<dbReference type="InterPro" id="IPR015422">
    <property type="entry name" value="PyrdxlP-dep_Trfase_small"/>
</dbReference>
<dbReference type="FunFam" id="3.40.640.10:FF:000033">
    <property type="entry name" value="Aspartate aminotransferase"/>
    <property type="match status" value="1"/>
</dbReference>
<keyword evidence="11" id="KW-1185">Reference proteome</keyword>
<comment type="catalytic activity">
    <reaction evidence="7">
        <text>L-aspartate + 2-oxoglutarate = oxaloacetate + L-glutamate</text>
        <dbReference type="Rhea" id="RHEA:21824"/>
        <dbReference type="ChEBI" id="CHEBI:16452"/>
        <dbReference type="ChEBI" id="CHEBI:16810"/>
        <dbReference type="ChEBI" id="CHEBI:29985"/>
        <dbReference type="ChEBI" id="CHEBI:29991"/>
        <dbReference type="EC" id="2.6.1.1"/>
    </reaction>
</comment>
<evidence type="ECO:0000259" key="9">
    <source>
        <dbReference type="Pfam" id="PF00155"/>
    </source>
</evidence>
<evidence type="ECO:0000256" key="7">
    <source>
        <dbReference type="ARBA" id="ARBA00049185"/>
    </source>
</evidence>
<dbReference type="InterPro" id="IPR004838">
    <property type="entry name" value="NHTrfase_class1_PyrdxlP-BS"/>
</dbReference>
<organism evidence="10 11">
    <name type="scientific">Acidisoma silvae</name>
    <dbReference type="NCBI Taxonomy" id="2802396"/>
    <lineage>
        <taxon>Bacteria</taxon>
        <taxon>Pseudomonadati</taxon>
        <taxon>Pseudomonadota</taxon>
        <taxon>Alphaproteobacteria</taxon>
        <taxon>Acetobacterales</taxon>
        <taxon>Acidocellaceae</taxon>
        <taxon>Acidisoma</taxon>
    </lineage>
</organism>
<evidence type="ECO:0000256" key="5">
    <source>
        <dbReference type="ARBA" id="ARBA00022679"/>
    </source>
</evidence>
<comment type="cofactor">
    <cofactor evidence="1 8">
        <name>pyridoxal 5'-phosphate</name>
        <dbReference type="ChEBI" id="CHEBI:597326"/>
    </cofactor>
</comment>
<dbReference type="Gene3D" id="3.90.1150.10">
    <property type="entry name" value="Aspartate Aminotransferase, domain 1"/>
    <property type="match status" value="1"/>
</dbReference>
<dbReference type="GO" id="GO:0030170">
    <property type="term" value="F:pyridoxal phosphate binding"/>
    <property type="evidence" value="ECO:0007669"/>
    <property type="project" value="InterPro"/>
</dbReference>
<dbReference type="PANTHER" id="PTHR46383">
    <property type="entry name" value="ASPARTATE AMINOTRANSFERASE"/>
    <property type="match status" value="1"/>
</dbReference>
<name>A0A964DXZ1_9PROT</name>
<dbReference type="CDD" id="cd00609">
    <property type="entry name" value="AAT_like"/>
    <property type="match status" value="1"/>
</dbReference>
<keyword evidence="4 8" id="KW-0032">Aminotransferase</keyword>
<dbReference type="AlphaFoldDB" id="A0A964DXZ1"/>